<evidence type="ECO:0000256" key="2">
    <source>
        <dbReference type="ARBA" id="ARBA00022448"/>
    </source>
</evidence>
<dbReference type="InterPro" id="IPR008969">
    <property type="entry name" value="CarboxyPept-like_regulatory"/>
</dbReference>
<keyword evidence="4 7" id="KW-0812">Transmembrane</keyword>
<dbReference type="SUPFAM" id="SSF56935">
    <property type="entry name" value="Porins"/>
    <property type="match status" value="1"/>
</dbReference>
<name>A0ABQ5MFU9_9FLAO</name>
<gene>
    <name evidence="10" type="ORF">Y10_06720</name>
</gene>
<comment type="subcellular location">
    <subcellularLocation>
        <location evidence="1 7">Cell outer membrane</location>
        <topology evidence="1 7">Multi-pass membrane protein</topology>
    </subcellularLocation>
</comment>
<dbReference type="InterPro" id="IPR036942">
    <property type="entry name" value="Beta-barrel_TonB_sf"/>
</dbReference>
<reference evidence="10" key="1">
    <citation type="submission" date="2022-07" db="EMBL/GenBank/DDBJ databases">
        <title>Taxonomy of Novel Oxalotrophic and Methylotrophic Bacteria.</title>
        <authorList>
            <person name="Sahin N."/>
            <person name="Tani A."/>
        </authorList>
    </citation>
    <scope>NUCLEOTIDE SEQUENCE</scope>
    <source>
        <strain evidence="10">Y10</strain>
    </source>
</reference>
<evidence type="ECO:0000256" key="3">
    <source>
        <dbReference type="ARBA" id="ARBA00022452"/>
    </source>
</evidence>
<dbReference type="Gene3D" id="2.60.40.1120">
    <property type="entry name" value="Carboxypeptidase-like, regulatory domain"/>
    <property type="match status" value="1"/>
</dbReference>
<keyword evidence="11" id="KW-1185">Reference proteome</keyword>
<dbReference type="Gene3D" id="2.40.170.20">
    <property type="entry name" value="TonB-dependent receptor, beta-barrel domain"/>
    <property type="match status" value="1"/>
</dbReference>
<evidence type="ECO:0000256" key="1">
    <source>
        <dbReference type="ARBA" id="ARBA00004571"/>
    </source>
</evidence>
<feature type="chain" id="PRO_5046145496" description="Outer membrane protein beta-barrel domain-containing protein" evidence="8">
    <location>
        <begin position="19"/>
        <end position="793"/>
    </location>
</feature>
<comment type="caution">
    <text evidence="10">The sequence shown here is derived from an EMBL/GenBank/DDBJ whole genome shotgun (WGS) entry which is preliminary data.</text>
</comment>
<dbReference type="Pfam" id="PF13715">
    <property type="entry name" value="CarbopepD_reg_2"/>
    <property type="match status" value="1"/>
</dbReference>
<evidence type="ECO:0000256" key="5">
    <source>
        <dbReference type="ARBA" id="ARBA00023136"/>
    </source>
</evidence>
<evidence type="ECO:0000256" key="8">
    <source>
        <dbReference type="SAM" id="SignalP"/>
    </source>
</evidence>
<dbReference type="InterPro" id="IPR041700">
    <property type="entry name" value="OMP_b-brl_3"/>
</dbReference>
<dbReference type="EMBL" id="BRVO01000001">
    <property type="protein sequence ID" value="GLB48304.1"/>
    <property type="molecule type" value="Genomic_DNA"/>
</dbReference>
<feature type="signal peptide" evidence="8">
    <location>
        <begin position="1"/>
        <end position="18"/>
    </location>
</feature>
<dbReference type="Gene3D" id="2.170.130.10">
    <property type="entry name" value="TonB-dependent receptor, plug domain"/>
    <property type="match status" value="1"/>
</dbReference>
<evidence type="ECO:0000256" key="7">
    <source>
        <dbReference type="PROSITE-ProRule" id="PRU01360"/>
    </source>
</evidence>
<keyword evidence="3 7" id="KW-1134">Transmembrane beta strand</keyword>
<dbReference type="Pfam" id="PF14905">
    <property type="entry name" value="OMP_b-brl_3"/>
    <property type="match status" value="1"/>
</dbReference>
<protein>
    <recommendedName>
        <fullName evidence="9">Outer membrane protein beta-barrel domain-containing protein</fullName>
    </recommendedName>
</protein>
<keyword evidence="8" id="KW-0732">Signal</keyword>
<evidence type="ECO:0000256" key="6">
    <source>
        <dbReference type="ARBA" id="ARBA00023237"/>
    </source>
</evidence>
<comment type="similarity">
    <text evidence="7">Belongs to the TonB-dependent receptor family.</text>
</comment>
<organism evidence="10 11">
    <name type="scientific">Neptunitalea lumnitzerae</name>
    <dbReference type="NCBI Taxonomy" id="2965509"/>
    <lineage>
        <taxon>Bacteria</taxon>
        <taxon>Pseudomonadati</taxon>
        <taxon>Bacteroidota</taxon>
        <taxon>Flavobacteriia</taxon>
        <taxon>Flavobacteriales</taxon>
        <taxon>Flavobacteriaceae</taxon>
        <taxon>Neptunitalea</taxon>
    </lineage>
</organism>
<evidence type="ECO:0000313" key="11">
    <source>
        <dbReference type="Proteomes" id="UP001143543"/>
    </source>
</evidence>
<accession>A0ABQ5MFU9</accession>
<keyword evidence="5 7" id="KW-0472">Membrane</keyword>
<dbReference type="RefSeq" id="WP_281763953.1">
    <property type="nucleotide sequence ID" value="NZ_BRVO01000001.1"/>
</dbReference>
<dbReference type="InterPro" id="IPR039426">
    <property type="entry name" value="TonB-dep_rcpt-like"/>
</dbReference>
<proteinExistence type="inferred from homology"/>
<keyword evidence="2 7" id="KW-0813">Transport</keyword>
<keyword evidence="6 7" id="KW-0998">Cell outer membrane</keyword>
<evidence type="ECO:0000313" key="10">
    <source>
        <dbReference type="EMBL" id="GLB48304.1"/>
    </source>
</evidence>
<dbReference type="PROSITE" id="PS52016">
    <property type="entry name" value="TONB_DEPENDENT_REC_3"/>
    <property type="match status" value="1"/>
</dbReference>
<sequence length="793" mass="89927">MKTLFTTLAFLISVVAFSQKTTISGTVTDSISGTTLTYATVTIQANEAEKVLAFAYTNEEGTFSLELPNGFTNGLLKVQFMGYKSFTKAIGNTSPETVYNIQLFPDTNTLEAVTVSKTKKAVMVKGDKVVYNIAETGLGNGNNGLETLQRLPGVKLDKDDNVQFRGDAGVQIMINGRKSLLEGEALREYIRSLNGDDIQSVEIIAQPSARYEATGTTGIINIVLKKNTKMGINGNVYTSGSYGEYFRQRHGGLLFYNDSLWSVSANGYYYDGKSFNDREVTQQIQLDNEVRTLEQNNLWLPHTISKKLGFGVERKLTKNQLVSTEWQYYNSKGDEDTFGTTNEYTNGALTNVVNLTQKAISTKEQVTGNVFYNFTSDSATTKFDAQVNYAYYNKDLGGFQQNEYANNSIMRLTGTNVTKYNIGNVQLDFNQDITKKLHLEAGFKYARVAMNYNNAYQTNNPALLYIPDSLLVNNFDYKENLVSAYTQFSYDTGNWNFLAGLRMESYNYTAKSLNNGAVNSNSYTNWFPSFSANYKKDRNQYKIAYSRRIGRPSYLDLNPFYEYMDAYSLETGNPNLQPRLYHSFEVDYIYRNALNISLYGYLYDNAFADVIDYQEDENYNIVYTANASKGSRFGLSASVPYEVTDSYAVQLELDAAYNSETSNIPEYSYDGSGFGYDISLYQRLQLKNDWTVTWNGYYSGRATNPTGYMRSVFDFSFSVKKSLFDDKVRLLTGCTNFLKNSYYSKVSTVNNVTTDWTNRWETRKFYLQVNYYFGNAKEKKVRGTSLSEEKGRM</sequence>
<dbReference type="Proteomes" id="UP001143543">
    <property type="component" value="Unassembled WGS sequence"/>
</dbReference>
<dbReference type="SUPFAM" id="SSF49464">
    <property type="entry name" value="Carboxypeptidase regulatory domain-like"/>
    <property type="match status" value="1"/>
</dbReference>
<feature type="domain" description="Outer membrane protein beta-barrel" evidence="9">
    <location>
        <begin position="377"/>
        <end position="771"/>
    </location>
</feature>
<evidence type="ECO:0000259" key="9">
    <source>
        <dbReference type="Pfam" id="PF14905"/>
    </source>
</evidence>
<dbReference type="InterPro" id="IPR037066">
    <property type="entry name" value="Plug_dom_sf"/>
</dbReference>
<evidence type="ECO:0000256" key="4">
    <source>
        <dbReference type="ARBA" id="ARBA00022692"/>
    </source>
</evidence>